<proteinExistence type="predicted"/>
<dbReference type="AlphaFoldDB" id="A0A2N4T118"/>
<gene>
    <name evidence="2" type="ORF">AUQ48_06425</name>
</gene>
<evidence type="ECO:0000256" key="1">
    <source>
        <dbReference type="SAM" id="MobiDB-lite"/>
    </source>
</evidence>
<name>A0A2N4T118_9MICC</name>
<accession>A0A2N4T118</accession>
<feature type="region of interest" description="Disordered" evidence="1">
    <location>
        <begin position="108"/>
        <end position="206"/>
    </location>
</feature>
<sequence length="206" mass="21498">MGAPTISVAVAVEADGRRVRLVVTGRLTVDSQSALHPMIRLGLLLTPATRVVVDLSGAHADDAALEALAGHAREQGTGHPSRQVRFRLPAPMTPADAEELRRLRAEQRPWATAGAAPHGTVRDIRTAPSRPAPGRRRRDAGTSPPARAAPERTRAAARAAHPATTPARPAGDGPPAGVVLPFRPRSQRPRTPARSGPGARGDAPGP</sequence>
<protein>
    <recommendedName>
        <fullName evidence="4">STAS domain-containing protein</fullName>
    </recommendedName>
</protein>
<evidence type="ECO:0008006" key="4">
    <source>
        <dbReference type="Google" id="ProtNLM"/>
    </source>
</evidence>
<evidence type="ECO:0000313" key="2">
    <source>
        <dbReference type="EMBL" id="PLC11935.1"/>
    </source>
</evidence>
<feature type="compositionally biased region" description="Low complexity" evidence="1">
    <location>
        <begin position="156"/>
        <end position="177"/>
    </location>
</feature>
<reference evidence="2 3" key="1">
    <citation type="submission" date="2015-12" db="EMBL/GenBank/DDBJ databases">
        <authorList>
            <person name="Shamseldin A."/>
            <person name="Moawad H."/>
            <person name="Abd El-Rahim W.M."/>
            <person name="Sadowsky M.J."/>
        </authorList>
    </citation>
    <scope>NUCLEOTIDE SEQUENCE [LARGE SCALE GENOMIC DNA]</scope>
    <source>
        <strain evidence="2 3">S43</strain>
    </source>
</reference>
<dbReference type="Proteomes" id="UP000234632">
    <property type="component" value="Unassembled WGS sequence"/>
</dbReference>
<organism evidence="2 3">
    <name type="scientific">Kocuria flava</name>
    <dbReference type="NCBI Taxonomy" id="446860"/>
    <lineage>
        <taxon>Bacteria</taxon>
        <taxon>Bacillati</taxon>
        <taxon>Actinomycetota</taxon>
        <taxon>Actinomycetes</taxon>
        <taxon>Micrococcales</taxon>
        <taxon>Micrococcaceae</taxon>
        <taxon>Kocuria</taxon>
    </lineage>
</organism>
<dbReference type="EMBL" id="LOMZ01000001">
    <property type="protein sequence ID" value="PLC11935.1"/>
    <property type="molecule type" value="Genomic_DNA"/>
</dbReference>
<dbReference type="RefSeq" id="WP_101851618.1">
    <property type="nucleotide sequence ID" value="NZ_LOMZ01000001.1"/>
</dbReference>
<evidence type="ECO:0000313" key="3">
    <source>
        <dbReference type="Proteomes" id="UP000234632"/>
    </source>
</evidence>
<comment type="caution">
    <text evidence="2">The sequence shown here is derived from an EMBL/GenBank/DDBJ whole genome shotgun (WGS) entry which is preliminary data.</text>
</comment>